<sequence>MKRLSGRTFRLVTLLAIGVAGAVPALARESLGLYATWGAFRDPLVPRCYAIAMAEPSQAAREYQPFAAIGSWPRRGARGQLHVRLSRRIMQPSTVTLTVGGQRWPLIAGGGDAWPRNEGDNAAIVAAMRSAPRMTVTATDLKGNRFVNAWPLAGAASAMDAALIGCAKAQ</sequence>
<proteinExistence type="predicted"/>
<evidence type="ECO:0000313" key="2">
    <source>
        <dbReference type="Proteomes" id="UP001589858"/>
    </source>
</evidence>
<dbReference type="RefSeq" id="WP_267223513.1">
    <property type="nucleotide sequence ID" value="NZ_JAPCWC010000023.1"/>
</dbReference>
<reference evidence="1 2" key="1">
    <citation type="submission" date="2024-09" db="EMBL/GenBank/DDBJ databases">
        <authorList>
            <person name="Sun Q."/>
            <person name="Mori K."/>
        </authorList>
    </citation>
    <scope>NUCLEOTIDE SEQUENCE [LARGE SCALE GENOMIC DNA]</scope>
    <source>
        <strain evidence="1 2">CICC 11035S</strain>
    </source>
</reference>
<name>A0ABV6SFM3_9SPHN</name>
<evidence type="ECO:0000313" key="1">
    <source>
        <dbReference type="EMBL" id="MFC0686848.1"/>
    </source>
</evidence>
<dbReference type="EMBL" id="JBHLTM010000076">
    <property type="protein sequence ID" value="MFC0686848.1"/>
    <property type="molecule type" value="Genomic_DNA"/>
</dbReference>
<keyword evidence="2" id="KW-1185">Reference proteome</keyword>
<organism evidence="1 2">
    <name type="scientific">Novosphingobium clariflavum</name>
    <dbReference type="NCBI Taxonomy" id="2029884"/>
    <lineage>
        <taxon>Bacteria</taxon>
        <taxon>Pseudomonadati</taxon>
        <taxon>Pseudomonadota</taxon>
        <taxon>Alphaproteobacteria</taxon>
        <taxon>Sphingomonadales</taxon>
        <taxon>Sphingomonadaceae</taxon>
        <taxon>Novosphingobium</taxon>
    </lineage>
</organism>
<dbReference type="Proteomes" id="UP001589858">
    <property type="component" value="Unassembled WGS sequence"/>
</dbReference>
<protein>
    <submittedName>
        <fullName evidence="1">Uncharacterized protein</fullName>
    </submittedName>
</protein>
<gene>
    <name evidence="1" type="ORF">ACFFF8_19880</name>
</gene>
<accession>A0ABV6SFM3</accession>
<comment type="caution">
    <text evidence="1">The sequence shown here is derived from an EMBL/GenBank/DDBJ whole genome shotgun (WGS) entry which is preliminary data.</text>
</comment>